<comment type="catalytic activity">
    <reaction evidence="1">
        <text>ATP + protein L-histidine = ADP + protein N-phospho-L-histidine.</text>
        <dbReference type="EC" id="2.7.13.3"/>
    </reaction>
</comment>
<dbReference type="InterPro" id="IPR003594">
    <property type="entry name" value="HATPase_dom"/>
</dbReference>
<evidence type="ECO:0000313" key="18">
    <source>
        <dbReference type="EMBL" id="MXU65725.1"/>
    </source>
</evidence>
<evidence type="ECO:0000313" key="19">
    <source>
        <dbReference type="Proteomes" id="UP000436016"/>
    </source>
</evidence>
<protein>
    <recommendedName>
        <fullName evidence="3">histidine kinase</fullName>
        <ecNumber evidence="3">2.7.13.3</ecNumber>
    </recommendedName>
</protein>
<keyword evidence="10" id="KW-0418">Kinase</keyword>
<evidence type="ECO:0000256" key="7">
    <source>
        <dbReference type="ARBA" id="ARBA00022679"/>
    </source>
</evidence>
<evidence type="ECO:0000256" key="9">
    <source>
        <dbReference type="ARBA" id="ARBA00022741"/>
    </source>
</evidence>
<dbReference type="InterPro" id="IPR003660">
    <property type="entry name" value="HAMP_dom"/>
</dbReference>
<evidence type="ECO:0000256" key="2">
    <source>
        <dbReference type="ARBA" id="ARBA00004429"/>
    </source>
</evidence>
<dbReference type="SMART" id="SM00387">
    <property type="entry name" value="HATPase_c"/>
    <property type="match status" value="1"/>
</dbReference>
<keyword evidence="12 15" id="KW-1133">Transmembrane helix</keyword>
<gene>
    <name evidence="18" type="ORF">GSH16_09710</name>
</gene>
<dbReference type="SUPFAM" id="SSF47384">
    <property type="entry name" value="Homodimeric domain of signal transducing histidine kinase"/>
    <property type="match status" value="1"/>
</dbReference>
<keyword evidence="14 15" id="KW-0472">Membrane</keyword>
<organism evidence="18 19">
    <name type="scientific">Oceanomicrobium pacificus</name>
    <dbReference type="NCBI Taxonomy" id="2692916"/>
    <lineage>
        <taxon>Bacteria</taxon>
        <taxon>Pseudomonadati</taxon>
        <taxon>Pseudomonadota</taxon>
        <taxon>Alphaproteobacteria</taxon>
        <taxon>Rhodobacterales</taxon>
        <taxon>Paracoccaceae</taxon>
        <taxon>Oceanomicrobium</taxon>
    </lineage>
</organism>
<evidence type="ECO:0000259" key="17">
    <source>
        <dbReference type="PROSITE" id="PS50885"/>
    </source>
</evidence>
<dbReference type="InterPro" id="IPR036890">
    <property type="entry name" value="HATPase_C_sf"/>
</dbReference>
<dbReference type="GO" id="GO:0005886">
    <property type="term" value="C:plasma membrane"/>
    <property type="evidence" value="ECO:0007669"/>
    <property type="project" value="UniProtKB-SubCell"/>
</dbReference>
<evidence type="ECO:0000256" key="10">
    <source>
        <dbReference type="ARBA" id="ARBA00022777"/>
    </source>
</evidence>
<comment type="subcellular location">
    <subcellularLocation>
        <location evidence="2">Cell inner membrane</location>
        <topology evidence="2">Multi-pass membrane protein</topology>
    </subcellularLocation>
</comment>
<keyword evidence="7" id="KW-0808">Transferase</keyword>
<dbReference type="AlphaFoldDB" id="A0A6B0TVC6"/>
<evidence type="ECO:0000259" key="16">
    <source>
        <dbReference type="PROSITE" id="PS50109"/>
    </source>
</evidence>
<dbReference type="InterPro" id="IPR004358">
    <property type="entry name" value="Sig_transdc_His_kin-like_C"/>
</dbReference>
<evidence type="ECO:0000256" key="4">
    <source>
        <dbReference type="ARBA" id="ARBA00022475"/>
    </source>
</evidence>
<evidence type="ECO:0000256" key="1">
    <source>
        <dbReference type="ARBA" id="ARBA00000085"/>
    </source>
</evidence>
<dbReference type="CDD" id="cd00082">
    <property type="entry name" value="HisKA"/>
    <property type="match status" value="1"/>
</dbReference>
<dbReference type="Gene3D" id="1.10.287.130">
    <property type="match status" value="1"/>
</dbReference>
<dbReference type="PROSITE" id="PS50885">
    <property type="entry name" value="HAMP"/>
    <property type="match status" value="1"/>
</dbReference>
<reference evidence="18 19" key="1">
    <citation type="submission" date="2019-12" db="EMBL/GenBank/DDBJ databases">
        <title>Strain KN286 was isolated from seawater, which was collected from Caroline Seamount in the tropical western Pacific.</title>
        <authorList>
            <person name="Wang Q."/>
        </authorList>
    </citation>
    <scope>NUCLEOTIDE SEQUENCE [LARGE SCALE GENOMIC DNA]</scope>
    <source>
        <strain evidence="18 19">KN286</strain>
    </source>
</reference>
<name>A0A6B0TVC6_9RHOB</name>
<dbReference type="SUPFAM" id="SSF55874">
    <property type="entry name" value="ATPase domain of HSP90 chaperone/DNA topoisomerase II/histidine kinase"/>
    <property type="match status" value="1"/>
</dbReference>
<evidence type="ECO:0000256" key="15">
    <source>
        <dbReference type="SAM" id="Phobius"/>
    </source>
</evidence>
<evidence type="ECO:0000256" key="12">
    <source>
        <dbReference type="ARBA" id="ARBA00022989"/>
    </source>
</evidence>
<dbReference type="SMART" id="SM00304">
    <property type="entry name" value="HAMP"/>
    <property type="match status" value="1"/>
</dbReference>
<dbReference type="InterPro" id="IPR003661">
    <property type="entry name" value="HisK_dim/P_dom"/>
</dbReference>
<dbReference type="InterPro" id="IPR050980">
    <property type="entry name" value="2C_sensor_his_kinase"/>
</dbReference>
<dbReference type="PANTHER" id="PTHR44936">
    <property type="entry name" value="SENSOR PROTEIN CREC"/>
    <property type="match status" value="1"/>
</dbReference>
<keyword evidence="5" id="KW-0997">Cell inner membrane</keyword>
<dbReference type="InterPro" id="IPR005467">
    <property type="entry name" value="His_kinase_dom"/>
</dbReference>
<evidence type="ECO:0000256" key="13">
    <source>
        <dbReference type="ARBA" id="ARBA00023012"/>
    </source>
</evidence>
<dbReference type="SMART" id="SM00388">
    <property type="entry name" value="HisKA"/>
    <property type="match status" value="1"/>
</dbReference>
<evidence type="ECO:0000256" key="3">
    <source>
        <dbReference type="ARBA" id="ARBA00012438"/>
    </source>
</evidence>
<dbReference type="CDD" id="cd06225">
    <property type="entry name" value="HAMP"/>
    <property type="match status" value="1"/>
</dbReference>
<dbReference type="Proteomes" id="UP000436016">
    <property type="component" value="Unassembled WGS sequence"/>
</dbReference>
<proteinExistence type="predicted"/>
<keyword evidence="13" id="KW-0902">Two-component regulatory system</keyword>
<evidence type="ECO:0000256" key="8">
    <source>
        <dbReference type="ARBA" id="ARBA00022692"/>
    </source>
</evidence>
<dbReference type="PROSITE" id="PS50109">
    <property type="entry name" value="HIS_KIN"/>
    <property type="match status" value="1"/>
</dbReference>
<evidence type="ECO:0000256" key="5">
    <source>
        <dbReference type="ARBA" id="ARBA00022519"/>
    </source>
</evidence>
<dbReference type="EC" id="2.7.13.3" evidence="3"/>
<sequence length="444" mass="49163">MNFSWLKSYMPRSLFGRALLIMVVPIVALQLVVATAFIQRHFAQVTAQMTRPLASEINYLVQEIEQAPDLAAARAALVQLAGPFELALTIEENDRIPPKDQVRFYDLSGRSVITTLRERVNAPIQVDLASDAGNVDMRVMTEKGVLRVLVERDRVSASNPHQLLVLMILTSILLTIIAVLFLRNQVRPIRRLAEAAEAFGKGRSLEFRPRGAEEVRRAGNAFLSMRSRLERQIEQRTLMLSGVSHDLRTPLTRLKLSLSLLPDEPEAAEMLRDVDDMERMLAEFLAFARGDSLEATEPVDAISLAEGLVEDARRHGATVSLALRCDTPEDRQVAMRRSAMERAVQNLLNNAHRFGTRVGLSVTLLEKTLEYTVEDNGPGIPADRREEAMRPFARLDEARSVERGGNVGLGLSIAADAARSHGGVLELGDSADLGGLRATIRIPR</sequence>
<dbReference type="Gene3D" id="3.30.565.10">
    <property type="entry name" value="Histidine kinase-like ATPase, C-terminal domain"/>
    <property type="match status" value="1"/>
</dbReference>
<dbReference type="InterPro" id="IPR036097">
    <property type="entry name" value="HisK_dim/P_sf"/>
</dbReference>
<evidence type="ECO:0000256" key="14">
    <source>
        <dbReference type="ARBA" id="ARBA00023136"/>
    </source>
</evidence>
<dbReference type="GO" id="GO:0005524">
    <property type="term" value="F:ATP binding"/>
    <property type="evidence" value="ECO:0007669"/>
    <property type="project" value="UniProtKB-KW"/>
</dbReference>
<feature type="domain" description="Histidine kinase" evidence="16">
    <location>
        <begin position="242"/>
        <end position="444"/>
    </location>
</feature>
<dbReference type="GO" id="GO:0000155">
    <property type="term" value="F:phosphorelay sensor kinase activity"/>
    <property type="evidence" value="ECO:0007669"/>
    <property type="project" value="InterPro"/>
</dbReference>
<evidence type="ECO:0000256" key="6">
    <source>
        <dbReference type="ARBA" id="ARBA00022553"/>
    </source>
</evidence>
<dbReference type="RefSeq" id="WP_160854460.1">
    <property type="nucleotide sequence ID" value="NZ_WUWG01000003.1"/>
</dbReference>
<keyword evidence="4" id="KW-1003">Cell membrane</keyword>
<dbReference type="PRINTS" id="PR00344">
    <property type="entry name" value="BCTRLSENSOR"/>
</dbReference>
<dbReference type="PANTHER" id="PTHR44936:SF5">
    <property type="entry name" value="SENSOR HISTIDINE KINASE ENVZ"/>
    <property type="match status" value="1"/>
</dbReference>
<dbReference type="EMBL" id="WUWG01000003">
    <property type="protein sequence ID" value="MXU65725.1"/>
    <property type="molecule type" value="Genomic_DNA"/>
</dbReference>
<feature type="transmembrane region" description="Helical" evidence="15">
    <location>
        <begin position="163"/>
        <end position="182"/>
    </location>
</feature>
<dbReference type="Pfam" id="PF00512">
    <property type="entry name" value="HisKA"/>
    <property type="match status" value="1"/>
</dbReference>
<keyword evidence="8 15" id="KW-0812">Transmembrane</keyword>
<keyword evidence="6" id="KW-0597">Phosphoprotein</keyword>
<feature type="domain" description="HAMP" evidence="17">
    <location>
        <begin position="183"/>
        <end position="234"/>
    </location>
</feature>
<keyword evidence="11" id="KW-0067">ATP-binding</keyword>
<accession>A0A6B0TVC6</accession>
<comment type="caution">
    <text evidence="18">The sequence shown here is derived from an EMBL/GenBank/DDBJ whole genome shotgun (WGS) entry which is preliminary data.</text>
</comment>
<dbReference type="Pfam" id="PF00672">
    <property type="entry name" value="HAMP"/>
    <property type="match status" value="1"/>
</dbReference>
<evidence type="ECO:0000256" key="11">
    <source>
        <dbReference type="ARBA" id="ARBA00022840"/>
    </source>
</evidence>
<dbReference type="Gene3D" id="6.10.340.10">
    <property type="match status" value="1"/>
</dbReference>
<keyword evidence="19" id="KW-1185">Reference proteome</keyword>
<keyword evidence="9" id="KW-0547">Nucleotide-binding</keyword>
<dbReference type="Pfam" id="PF02518">
    <property type="entry name" value="HATPase_c"/>
    <property type="match status" value="1"/>
</dbReference>